<dbReference type="EMBL" id="LUGG01000009">
    <property type="protein sequence ID" value="OBZ72607.1"/>
    <property type="molecule type" value="Genomic_DNA"/>
</dbReference>
<evidence type="ECO:0000313" key="2">
    <source>
        <dbReference type="Proteomes" id="UP000092993"/>
    </source>
</evidence>
<dbReference type="Proteomes" id="UP000092993">
    <property type="component" value="Unassembled WGS sequence"/>
</dbReference>
<keyword evidence="2" id="KW-1185">Reference proteome</keyword>
<proteinExistence type="predicted"/>
<comment type="caution">
    <text evidence="1">The sequence shown here is derived from an EMBL/GenBank/DDBJ whole genome shotgun (WGS) entry which is preliminary data.</text>
</comment>
<evidence type="ECO:0008006" key="3">
    <source>
        <dbReference type="Google" id="ProtNLM"/>
    </source>
</evidence>
<dbReference type="AlphaFoldDB" id="A0A1C7M7Q2"/>
<reference evidence="1 2" key="1">
    <citation type="submission" date="2016-03" db="EMBL/GenBank/DDBJ databases">
        <title>Whole genome sequencing of Grifola frondosa 9006-11.</title>
        <authorList>
            <person name="Min B."/>
            <person name="Park H."/>
            <person name="Kim J.-G."/>
            <person name="Cho H."/>
            <person name="Oh Y.-L."/>
            <person name="Kong W.-S."/>
            <person name="Choi I.-G."/>
        </authorList>
    </citation>
    <scope>NUCLEOTIDE SEQUENCE [LARGE SCALE GENOMIC DNA]</scope>
    <source>
        <strain evidence="1 2">9006-11</strain>
    </source>
</reference>
<name>A0A1C7M7Q2_GRIFR</name>
<evidence type="ECO:0000313" key="1">
    <source>
        <dbReference type="EMBL" id="OBZ72607.1"/>
    </source>
</evidence>
<sequence>MGTVFDHLTSSDKDRIVKDLREQFRALKLQTQSSSTHLICNASGGPVNDPRVPWVAQENPRTFARYQDFAAEVWTGLDWSMNRDTLRPMMMPLIERKDVPIVFSHADLLPKNIIIPGGLARWRAGAAEFVSSTGSMLAGCQFIGMH</sequence>
<dbReference type="OrthoDB" id="5404599at2759"/>
<organism evidence="1 2">
    <name type="scientific">Grifola frondosa</name>
    <name type="common">Maitake</name>
    <name type="synonym">Polyporus frondosus</name>
    <dbReference type="NCBI Taxonomy" id="5627"/>
    <lineage>
        <taxon>Eukaryota</taxon>
        <taxon>Fungi</taxon>
        <taxon>Dikarya</taxon>
        <taxon>Basidiomycota</taxon>
        <taxon>Agaricomycotina</taxon>
        <taxon>Agaricomycetes</taxon>
        <taxon>Polyporales</taxon>
        <taxon>Grifolaceae</taxon>
        <taxon>Grifola</taxon>
    </lineage>
</organism>
<accession>A0A1C7M7Q2</accession>
<protein>
    <recommendedName>
        <fullName evidence="3">Aminoglycoside phosphotransferase domain-containing protein</fullName>
    </recommendedName>
</protein>
<gene>
    <name evidence="1" type="ORF">A0H81_07937</name>
</gene>